<dbReference type="eggNOG" id="COG4191">
    <property type="taxonomic scope" value="Bacteria"/>
</dbReference>
<evidence type="ECO:0000256" key="2">
    <source>
        <dbReference type="ARBA" id="ARBA00012438"/>
    </source>
</evidence>
<keyword evidence="4" id="KW-0808">Transferase</keyword>
<dbReference type="GO" id="GO:0005524">
    <property type="term" value="F:ATP binding"/>
    <property type="evidence" value="ECO:0007669"/>
    <property type="project" value="UniProtKB-KW"/>
</dbReference>
<keyword evidence="3" id="KW-0597">Phosphoprotein</keyword>
<dbReference type="Proteomes" id="UP000008963">
    <property type="component" value="Chromosome"/>
</dbReference>
<keyword evidence="12" id="KW-1185">Reference proteome</keyword>
<dbReference type="SMART" id="SM00388">
    <property type="entry name" value="HisKA"/>
    <property type="match status" value="1"/>
</dbReference>
<dbReference type="SUPFAM" id="SSF47384">
    <property type="entry name" value="Homodimeric domain of signal transducing histidine kinase"/>
    <property type="match status" value="1"/>
</dbReference>
<dbReference type="STRING" id="862908.BMS_2166"/>
<evidence type="ECO:0000259" key="10">
    <source>
        <dbReference type="PROSITE" id="PS50109"/>
    </source>
</evidence>
<dbReference type="InterPro" id="IPR036890">
    <property type="entry name" value="HATPase_C_sf"/>
</dbReference>
<dbReference type="InterPro" id="IPR005467">
    <property type="entry name" value="His_kinase_dom"/>
</dbReference>
<dbReference type="EC" id="2.7.13.3" evidence="2"/>
<evidence type="ECO:0000313" key="11">
    <source>
        <dbReference type="EMBL" id="CBW26972.1"/>
    </source>
</evidence>
<evidence type="ECO:0000256" key="6">
    <source>
        <dbReference type="ARBA" id="ARBA00022777"/>
    </source>
</evidence>
<evidence type="ECO:0000256" key="4">
    <source>
        <dbReference type="ARBA" id="ARBA00022679"/>
    </source>
</evidence>
<protein>
    <recommendedName>
        <fullName evidence="2">histidine kinase</fullName>
        <ecNumber evidence="2">2.7.13.3</ecNumber>
    </recommendedName>
</protein>
<dbReference type="GO" id="GO:0000155">
    <property type="term" value="F:phosphorelay sensor kinase activity"/>
    <property type="evidence" value="ECO:0007669"/>
    <property type="project" value="InterPro"/>
</dbReference>
<keyword evidence="9" id="KW-0472">Membrane</keyword>
<keyword evidence="5" id="KW-0547">Nucleotide-binding</keyword>
<dbReference type="InterPro" id="IPR033414">
    <property type="entry name" value="Sensor_dom"/>
</dbReference>
<dbReference type="Pfam" id="PF00512">
    <property type="entry name" value="HisKA"/>
    <property type="match status" value="1"/>
</dbReference>
<evidence type="ECO:0000256" key="3">
    <source>
        <dbReference type="ARBA" id="ARBA00022553"/>
    </source>
</evidence>
<reference evidence="12" key="1">
    <citation type="journal article" date="2013" name="ISME J.">
        <title>A small predatory core genome in the divergent marine Bacteriovorax marinus SJ and the terrestrial Bdellovibrio bacteriovorus.</title>
        <authorList>
            <person name="Crossman L.C."/>
            <person name="Chen H."/>
            <person name="Cerdeno-Tarraga A.M."/>
            <person name="Brooks K."/>
            <person name="Quail M.A."/>
            <person name="Pineiro S.A."/>
            <person name="Hobley L."/>
            <person name="Sockett R.E."/>
            <person name="Bentley S.D."/>
            <person name="Parkhill J."/>
            <person name="Williams H.N."/>
            <person name="Stine O.C."/>
        </authorList>
    </citation>
    <scope>NUCLEOTIDE SEQUENCE [LARGE SCALE GENOMIC DNA]</scope>
    <source>
        <strain evidence="12">ATCC BAA-682 / DSM 15412 / SJ</strain>
    </source>
</reference>
<dbReference type="Pfam" id="PF02518">
    <property type="entry name" value="HATPase_c"/>
    <property type="match status" value="1"/>
</dbReference>
<dbReference type="SUPFAM" id="SSF55874">
    <property type="entry name" value="ATPase domain of HSP90 chaperone/DNA topoisomerase II/histidine kinase"/>
    <property type="match status" value="1"/>
</dbReference>
<dbReference type="PANTHER" id="PTHR43065:SF10">
    <property type="entry name" value="PEROXIDE STRESS-ACTIVATED HISTIDINE KINASE MAK3"/>
    <property type="match status" value="1"/>
</dbReference>
<evidence type="ECO:0000313" key="12">
    <source>
        <dbReference type="Proteomes" id="UP000008963"/>
    </source>
</evidence>
<dbReference type="AlphaFoldDB" id="E1X3P3"/>
<dbReference type="EMBL" id="FQ312005">
    <property type="protein sequence ID" value="CBW26972.1"/>
    <property type="molecule type" value="Genomic_DNA"/>
</dbReference>
<dbReference type="Gene3D" id="3.30.565.10">
    <property type="entry name" value="Histidine kinase-like ATPase, C-terminal domain"/>
    <property type="match status" value="1"/>
</dbReference>
<dbReference type="HOGENOM" id="CLU_562325_0_0_7"/>
<evidence type="ECO:0000256" key="1">
    <source>
        <dbReference type="ARBA" id="ARBA00000085"/>
    </source>
</evidence>
<dbReference type="InterPro" id="IPR036097">
    <property type="entry name" value="HisK_dim/P_sf"/>
</dbReference>
<keyword evidence="8" id="KW-0902">Two-component regulatory system</keyword>
<evidence type="ECO:0000256" key="8">
    <source>
        <dbReference type="ARBA" id="ARBA00023012"/>
    </source>
</evidence>
<feature type="domain" description="Histidine kinase" evidence="10">
    <location>
        <begin position="268"/>
        <end position="485"/>
    </location>
</feature>
<keyword evidence="7" id="KW-0067">ATP-binding</keyword>
<name>E1X3P3_HALMS</name>
<accession>E1X3P3</accession>
<dbReference type="PATRIC" id="fig|862908.3.peg.2060"/>
<comment type="catalytic activity">
    <reaction evidence="1">
        <text>ATP + protein L-histidine = ADP + protein N-phospho-L-histidine.</text>
        <dbReference type="EC" id="2.7.13.3"/>
    </reaction>
</comment>
<organism evidence="11 12">
    <name type="scientific">Halobacteriovorax marinus (strain ATCC BAA-682 / DSM 15412 / SJ)</name>
    <name type="common">Bacteriovorax marinus</name>
    <dbReference type="NCBI Taxonomy" id="862908"/>
    <lineage>
        <taxon>Bacteria</taxon>
        <taxon>Pseudomonadati</taxon>
        <taxon>Bdellovibrionota</taxon>
        <taxon>Bacteriovoracia</taxon>
        <taxon>Bacteriovoracales</taxon>
        <taxon>Halobacteriovoraceae</taxon>
        <taxon>Halobacteriovorax</taxon>
    </lineage>
</organism>
<dbReference type="SMART" id="SM00387">
    <property type="entry name" value="HATPase_c"/>
    <property type="match status" value="1"/>
</dbReference>
<keyword evidence="9" id="KW-1133">Transmembrane helix</keyword>
<dbReference type="InterPro" id="IPR004358">
    <property type="entry name" value="Sig_transdc_His_kin-like_C"/>
</dbReference>
<dbReference type="KEGG" id="bmx:BMS_2166"/>
<feature type="transmembrane region" description="Helical" evidence="9">
    <location>
        <begin position="17"/>
        <end position="39"/>
    </location>
</feature>
<dbReference type="PANTHER" id="PTHR43065">
    <property type="entry name" value="SENSOR HISTIDINE KINASE"/>
    <property type="match status" value="1"/>
</dbReference>
<dbReference type="OrthoDB" id="5288229at2"/>
<keyword evidence="9" id="KW-0812">Transmembrane</keyword>
<feature type="transmembrane region" description="Helical" evidence="9">
    <location>
        <begin position="156"/>
        <end position="178"/>
    </location>
</feature>
<keyword evidence="6" id="KW-0418">Kinase</keyword>
<dbReference type="Pfam" id="PF17149">
    <property type="entry name" value="CHASE5"/>
    <property type="match status" value="1"/>
</dbReference>
<dbReference type="InterPro" id="IPR003661">
    <property type="entry name" value="HisK_dim/P_dom"/>
</dbReference>
<evidence type="ECO:0000256" key="9">
    <source>
        <dbReference type="SAM" id="Phobius"/>
    </source>
</evidence>
<gene>
    <name evidence="11" type="ordered locus">BMS_2166</name>
</gene>
<proteinExistence type="predicted"/>
<dbReference type="Gene3D" id="1.10.287.130">
    <property type="match status" value="1"/>
</dbReference>
<dbReference type="PROSITE" id="PS50109">
    <property type="entry name" value="HIS_KIN"/>
    <property type="match status" value="1"/>
</dbReference>
<dbReference type="CDD" id="cd00082">
    <property type="entry name" value="HisKA"/>
    <property type="match status" value="1"/>
</dbReference>
<dbReference type="InterPro" id="IPR003594">
    <property type="entry name" value="HATPase_dom"/>
</dbReference>
<dbReference type="PRINTS" id="PR00344">
    <property type="entry name" value="BCTRLSENSOR"/>
</dbReference>
<evidence type="ECO:0000256" key="5">
    <source>
        <dbReference type="ARBA" id="ARBA00022741"/>
    </source>
</evidence>
<sequence length="485" mass="56025">MFKEIETKKFTSLRKKLMLAILFASSFITLITTGLQYYIEYQRDITYLSQTIKHIGSSNTSSLSRSLWNLDDMQIQVQMDAILKLRDLIGVAIYDEDGQVYYQNTDHEFKTLEKFETRFKLDLNESNYTHKLGELVIWATRDHITENLISRLTTFFLAQLVKTFMVIFVMLYLFRIFITKHLDYIVRFLQFSDFNSLKIERISLAKNTKSIDELDYVADSINLMLERVERANLETNDKFLRQEKEIQLQKAASINSARLASLGEMAANIAHEINNPLTVLSFSGKKILHLLRADELDRDRIKHFASMINRTVDRMTKTITSLKRLSRDTSTDQFKDVVIYDMIERVLDLCQMSLNEKGIELSTEFIGFDFSTKIKCQEVKVSQVIINLLNNARDEVKNMEKPWIKLLVIKSDELISFSVIDCGTGIAGEVQEKMFEPFFTTKDIGEGTGLGLSISSSTAKEHKGRLFIDNNSENTKITLEFPLDL</sequence>
<dbReference type="RefSeq" id="WP_014244750.1">
    <property type="nucleotide sequence ID" value="NC_016620.1"/>
</dbReference>
<evidence type="ECO:0000256" key="7">
    <source>
        <dbReference type="ARBA" id="ARBA00022840"/>
    </source>
</evidence>